<dbReference type="EMBL" id="CM040984">
    <property type="protein sequence ID" value="MCJ8737239.1"/>
    <property type="molecule type" value="Genomic_DNA"/>
</dbReference>
<dbReference type="Proteomes" id="UP000830395">
    <property type="component" value="Chromosome 10"/>
</dbReference>
<accession>A0ACC5YNF3</accession>
<organism evidence="1 2">
    <name type="scientific">Pangasius djambal</name>
    <dbReference type="NCBI Taxonomy" id="1691987"/>
    <lineage>
        <taxon>Eukaryota</taxon>
        <taxon>Metazoa</taxon>
        <taxon>Chordata</taxon>
        <taxon>Craniata</taxon>
        <taxon>Vertebrata</taxon>
        <taxon>Euteleostomi</taxon>
        <taxon>Actinopterygii</taxon>
        <taxon>Neopterygii</taxon>
        <taxon>Teleostei</taxon>
        <taxon>Ostariophysi</taxon>
        <taxon>Siluriformes</taxon>
        <taxon>Pangasiidae</taxon>
        <taxon>Pangasius</taxon>
    </lineage>
</organism>
<keyword evidence="2" id="KW-1185">Reference proteome</keyword>
<sequence>MAEGFNNDSDVMEVNDTKGTANIYYTLAMEKIRDVVMSLPDDIRPGPDLYGLPWEAVIFTTTLGLFTFLLFTCRFVQAIKSRLYCSKERRMGQKVAELLEEKCKVLETLSECEHKFKKLETALQNGGLSAQDSEREDLEAMSKKLEEANAQMKSDMERMQEELDTQDQLRKQQEEQLTKLEEMLKKLEEEAAEHKSHLEQDKMTLKIHEMNSERLQKKLQEAKEENSMLLESKAQLEQEAEGWKERLSELEEEKRMSETSHDGMMENCVNKDERIKSLTECLLKMRDWDSEEESIVNDTSGSENKNSSDFRQKQKVQKLITAAKMSADLKAMEEDKERVFAKLTDEIKAKEDLQEGLEQLQRERESLESESSMYSSEIEKLQHKLQIMSEMYQEKELKLHRMLTVEEKERSQKEEQLNKAGKKISLATDELNSYRQRATELEEELEKTNQAYRNQIASHEKKAHDNWLAARAADRDLADVKRENSVLRQRLTDWQFKLELMEKNPQTRAPLFRGERSPFGPSPLGRPPSETRPFLSPPTLMDGPPRVSPQFPMMPSGRAPPGGVEGDRSASYSEGGSPTWERERERERERRSLGPPGPDPGLVYRRPLSAPFLRAPLPPEAYYNEKSDSPFGGDGAGFRENGIRDNGRSMPGADLRAGPLPPPPFPPMDPRDPHFPRRGYRPDFFPPPPPLAMRGPPPLPPGVFPRIPLPPHMAFPPMRPLADHVSPEPPSRPSPPGSEQPPEQPPSAHDVI</sequence>
<proteinExistence type="predicted"/>
<name>A0ACC5YNF3_9TELE</name>
<evidence type="ECO:0000313" key="2">
    <source>
        <dbReference type="Proteomes" id="UP000830395"/>
    </source>
</evidence>
<evidence type="ECO:0000313" key="1">
    <source>
        <dbReference type="EMBL" id="MCJ8737239.1"/>
    </source>
</evidence>
<reference evidence="1" key="1">
    <citation type="submission" date="2020-02" db="EMBL/GenBank/DDBJ databases">
        <title>Genome sequencing of the panga catfish, Pangasius djambal.</title>
        <authorList>
            <person name="Wen M."/>
            <person name="Zahm M."/>
            <person name="Roques C."/>
            <person name="Cabau C."/>
            <person name="Klopp C."/>
            <person name="Donnadieu C."/>
            <person name="Jouanno E."/>
            <person name="Avarre J.-C."/>
            <person name="Campet M."/>
            <person name="Ha T."/>
            <person name="Dugue R."/>
            <person name="Lampietro C."/>
            <person name="Louis A."/>
            <person name="Herpin A."/>
            <person name="Echchiki A."/>
            <person name="Berthelot C."/>
            <person name="Parey E."/>
            <person name="Roest-Crollius H."/>
            <person name="Braasch I."/>
            <person name="Postlethwait J.H."/>
            <person name="Bobe J."/>
            <person name="Montfort J."/>
            <person name="Bouchez O."/>
            <person name="Begum T."/>
            <person name="Schartl M."/>
            <person name="Gustiano R."/>
            <person name="Guiguen Y."/>
        </authorList>
    </citation>
    <scope>NUCLEOTIDE SEQUENCE</scope>
    <source>
        <strain evidence="1">Pdj_M5554</strain>
    </source>
</reference>
<comment type="caution">
    <text evidence="1">The sequence shown here is derived from an EMBL/GenBank/DDBJ whole genome shotgun (WGS) entry which is preliminary data.</text>
</comment>
<protein>
    <submittedName>
        <fullName evidence="1">Uncharacterized protein</fullName>
    </submittedName>
</protein>
<gene>
    <name evidence="1" type="ORF">PDJAM_G00021720</name>
</gene>